<protein>
    <submittedName>
        <fullName evidence="1">Uncharacterized protein</fullName>
    </submittedName>
</protein>
<evidence type="ECO:0000313" key="1">
    <source>
        <dbReference type="EMBL" id="PPQ81049.1"/>
    </source>
</evidence>
<dbReference type="InParanoid" id="A0A409WRE1"/>
<comment type="caution">
    <text evidence="1">The sequence shown here is derived from an EMBL/GenBank/DDBJ whole genome shotgun (WGS) entry which is preliminary data.</text>
</comment>
<gene>
    <name evidence="1" type="ORF">CVT25_014579</name>
</gene>
<dbReference type="Proteomes" id="UP000283269">
    <property type="component" value="Unassembled WGS sequence"/>
</dbReference>
<dbReference type="AlphaFoldDB" id="A0A409WRE1"/>
<dbReference type="EMBL" id="NHYD01003286">
    <property type="protein sequence ID" value="PPQ81049.1"/>
    <property type="molecule type" value="Genomic_DNA"/>
</dbReference>
<evidence type="ECO:0000313" key="2">
    <source>
        <dbReference type="Proteomes" id="UP000283269"/>
    </source>
</evidence>
<name>A0A409WRE1_PSICY</name>
<organism evidence="1 2">
    <name type="scientific">Psilocybe cyanescens</name>
    <dbReference type="NCBI Taxonomy" id="93625"/>
    <lineage>
        <taxon>Eukaryota</taxon>
        <taxon>Fungi</taxon>
        <taxon>Dikarya</taxon>
        <taxon>Basidiomycota</taxon>
        <taxon>Agaricomycotina</taxon>
        <taxon>Agaricomycetes</taxon>
        <taxon>Agaricomycetidae</taxon>
        <taxon>Agaricales</taxon>
        <taxon>Agaricineae</taxon>
        <taxon>Strophariaceae</taxon>
        <taxon>Psilocybe</taxon>
    </lineage>
</organism>
<keyword evidence="2" id="KW-1185">Reference proteome</keyword>
<reference evidence="1 2" key="1">
    <citation type="journal article" date="2018" name="Evol. Lett.">
        <title>Horizontal gene cluster transfer increased hallucinogenic mushroom diversity.</title>
        <authorList>
            <person name="Reynolds H.T."/>
            <person name="Vijayakumar V."/>
            <person name="Gluck-Thaler E."/>
            <person name="Korotkin H.B."/>
            <person name="Matheny P.B."/>
            <person name="Slot J.C."/>
        </authorList>
    </citation>
    <scope>NUCLEOTIDE SEQUENCE [LARGE SCALE GENOMIC DNA]</scope>
    <source>
        <strain evidence="1 2">2631</strain>
    </source>
</reference>
<sequence length="467" mass="52786">MTTSNITFPLELVEAFVEQLAPGTGIVQEKQIFQTLISCTLASKYFSFAARKRLFSNLVVDRESEYLSQKNTSRNKIRTEEETSRRINTFLHLLADERSSDLALMVRSLHIVVDKNRVILQQATNLHSLLRVLSHRAHNLSMLQVYGLIFVSWPTIPQETADGLYTICRSLPVNHLSFRRVRDIPPIIASAQESPHLLYIDLKNAKFGEIETGMAAESNISPARNVMSEDLDLLGSLSRYGSYEIRHTSDGRTHIVGIDVAIQHPDDAKQLNQLLSDERVRSSLQYCCCDIYKSFLTTTAIDFGTMGLLRKLVIESRIGFSQKSETTRDAITSEIRVDIYQGYQGITDAMNSLIDHLYYGTTKSALQEIKVTLNVGHVLYKGINMFDAVDFGSLQRLRIDSLRQKHPLIQSTQFHMNVGLTPQNSAHPEVQSSVEEIVRKVITDAITFPPIDESLLPKIHICAKREH</sequence>
<accession>A0A409WRE1</accession>
<proteinExistence type="predicted"/>